<evidence type="ECO:0000256" key="7">
    <source>
        <dbReference type="ARBA" id="ARBA00022723"/>
    </source>
</evidence>
<dbReference type="GO" id="GO:0055070">
    <property type="term" value="P:copper ion homeostasis"/>
    <property type="evidence" value="ECO:0007669"/>
    <property type="project" value="TreeGrafter"/>
</dbReference>
<dbReference type="SFLD" id="SFLDF00027">
    <property type="entry name" value="p-type_atpase"/>
    <property type="match status" value="1"/>
</dbReference>
<dbReference type="GO" id="GO:0005524">
    <property type="term" value="F:ATP binding"/>
    <property type="evidence" value="ECO:0007669"/>
    <property type="project" value="UniProtKB-UniRule"/>
</dbReference>
<feature type="transmembrane region" description="Helical" evidence="15">
    <location>
        <begin position="446"/>
        <end position="473"/>
    </location>
</feature>
<feature type="region of interest" description="Disordered" evidence="16">
    <location>
        <begin position="64"/>
        <end position="160"/>
    </location>
</feature>
<evidence type="ECO:0000256" key="10">
    <source>
        <dbReference type="ARBA" id="ARBA00022842"/>
    </source>
</evidence>
<keyword evidence="19" id="KW-1185">Reference proteome</keyword>
<evidence type="ECO:0000256" key="4">
    <source>
        <dbReference type="ARBA" id="ARBA00022475"/>
    </source>
</evidence>
<dbReference type="GO" id="GO:0060003">
    <property type="term" value="P:copper ion export"/>
    <property type="evidence" value="ECO:0007669"/>
    <property type="project" value="UniProtKB-ARBA"/>
</dbReference>
<dbReference type="NCBIfam" id="TIGR01511">
    <property type="entry name" value="ATPase-IB1_Cu"/>
    <property type="match status" value="1"/>
</dbReference>
<comment type="similarity">
    <text evidence="2 15">Belongs to the cation transport ATPase (P-type) (TC 3.A.3) family. Type IB subfamily.</text>
</comment>
<keyword evidence="11" id="KW-1278">Translocase</keyword>
<dbReference type="PRINTS" id="PR00119">
    <property type="entry name" value="CATATPASE"/>
</dbReference>
<feature type="transmembrane region" description="Helical" evidence="15">
    <location>
        <begin position="261"/>
        <end position="278"/>
    </location>
</feature>
<evidence type="ECO:0000256" key="9">
    <source>
        <dbReference type="ARBA" id="ARBA00022840"/>
    </source>
</evidence>
<name>A0A2G8RA38_9RHOB</name>
<keyword evidence="10" id="KW-0460">Magnesium</keyword>
<sequence>MKTSVIKVDDMLSVWSLDEVESRIGEVPGVESVTVNFAAENATVRYDETRVAVSDIKSTVHELGLQSNRTDKDAAPEVAAAEDHEDQVDVSEPAAAPDSATPKPKVEIPTAQHDAHAGHGKHDGTAADASKSSSDSQTNTPEHTSDHAGHASHDKHQGHTPEKFRDRFWLSLAVTVPVVIWSAPIQDLLGYRAPAFPGSDWMAPVLSTVVFLYGGLVFLKGAWQELRDRLPGMMTLISLAITVAFVFSWVVQLGLIDSMPLWWELASLVTIMLLGHWIEMRSINQAQGALKELAKLLPDTATRITDTGEETVDISALRNGDLLLVRPGESIPADGVVRKGASDIDEAMITGESRPVKKGEGDEVIAATINGEGSLRVEVTGTGDKTKLSGIMRLVADAQTSKSRSQHLADRAARLLTVVAIGAAVVTFAAWQLLGAELDFAVVRMVTVLVIACPHALGLAVPLVVAISTTLGARNGLLVRDRRGLEEARNLDTVVFDKTGTLTLGEFRIVASSVADGLDEDEALRIASGIEAESQHPIARGIVKTAEDKGIAVPSADGFRAITGKGVAATIDGVEYHMGGPALLKSENVDVPPALQAASQAAADNGQAAIYLVQAGNALAVYAVADAIREESREAIAALHERGIEVAMLTGDAQAVADAVAKELGIDTVFAEVLPDDKASKVRELQAQGKKVAMIGDGVNDAPALATADIGIAIGAGADVAVEAGHIVLVRSDPRDIPRIITLSRVTYRKMKQNLWLAAGYNIFAIPLAAGVLAPWGILLTPAVGAILMSASTVVVAINAQLLKRVKL</sequence>
<evidence type="ECO:0000256" key="11">
    <source>
        <dbReference type="ARBA" id="ARBA00022967"/>
    </source>
</evidence>
<evidence type="ECO:0000313" key="19">
    <source>
        <dbReference type="Proteomes" id="UP000231259"/>
    </source>
</evidence>
<dbReference type="Gene3D" id="2.70.150.10">
    <property type="entry name" value="Calcium-transporting ATPase, cytoplasmic transduction domain A"/>
    <property type="match status" value="1"/>
</dbReference>
<dbReference type="FunFam" id="2.70.150.10:FF:000020">
    <property type="entry name" value="Copper-exporting P-type ATPase A"/>
    <property type="match status" value="1"/>
</dbReference>
<evidence type="ECO:0000256" key="15">
    <source>
        <dbReference type="RuleBase" id="RU362081"/>
    </source>
</evidence>
<evidence type="ECO:0000256" key="3">
    <source>
        <dbReference type="ARBA" id="ARBA00022448"/>
    </source>
</evidence>
<evidence type="ECO:0000256" key="6">
    <source>
        <dbReference type="ARBA" id="ARBA00022692"/>
    </source>
</evidence>
<dbReference type="CDD" id="cd00371">
    <property type="entry name" value="HMA"/>
    <property type="match status" value="1"/>
</dbReference>
<keyword evidence="8 15" id="KW-0547">Nucleotide-binding</keyword>
<gene>
    <name evidence="18" type="ORF">P775_22170</name>
</gene>
<dbReference type="GO" id="GO:0043682">
    <property type="term" value="F:P-type divalent copper transporter activity"/>
    <property type="evidence" value="ECO:0007669"/>
    <property type="project" value="TreeGrafter"/>
</dbReference>
<dbReference type="InterPro" id="IPR027256">
    <property type="entry name" value="P-typ_ATPase_IB"/>
</dbReference>
<dbReference type="InterPro" id="IPR036163">
    <property type="entry name" value="HMA_dom_sf"/>
</dbReference>
<feature type="compositionally biased region" description="Basic and acidic residues" evidence="16">
    <location>
        <begin position="143"/>
        <end position="160"/>
    </location>
</feature>
<feature type="compositionally biased region" description="Basic and acidic residues" evidence="16">
    <location>
        <begin position="113"/>
        <end position="125"/>
    </location>
</feature>
<evidence type="ECO:0000256" key="8">
    <source>
        <dbReference type="ARBA" id="ARBA00022741"/>
    </source>
</evidence>
<keyword evidence="6 15" id="KW-0812">Transmembrane</keyword>
<feature type="transmembrane region" description="Helical" evidence="15">
    <location>
        <begin position="755"/>
        <end position="778"/>
    </location>
</feature>
<dbReference type="Proteomes" id="UP000231259">
    <property type="component" value="Unassembled WGS sequence"/>
</dbReference>
<proteinExistence type="inferred from homology"/>
<evidence type="ECO:0000256" key="13">
    <source>
        <dbReference type="ARBA" id="ARBA00023065"/>
    </source>
</evidence>
<feature type="transmembrane region" description="Helical" evidence="15">
    <location>
        <begin position="168"/>
        <end position="189"/>
    </location>
</feature>
<dbReference type="SUPFAM" id="SSF81653">
    <property type="entry name" value="Calcium ATPase, transduction domain A"/>
    <property type="match status" value="1"/>
</dbReference>
<dbReference type="Pfam" id="PF00702">
    <property type="entry name" value="Hydrolase"/>
    <property type="match status" value="1"/>
</dbReference>
<dbReference type="Gene3D" id="3.30.70.100">
    <property type="match status" value="1"/>
</dbReference>
<dbReference type="PROSITE" id="PS50846">
    <property type="entry name" value="HMA_2"/>
    <property type="match status" value="1"/>
</dbReference>
<keyword evidence="12 15" id="KW-1133">Transmembrane helix</keyword>
<dbReference type="Pfam" id="PF00403">
    <property type="entry name" value="HMA"/>
    <property type="match status" value="1"/>
</dbReference>
<keyword evidence="9 15" id="KW-0067">ATP-binding</keyword>
<keyword evidence="4 15" id="KW-1003">Cell membrane</keyword>
<dbReference type="InterPro" id="IPR023299">
    <property type="entry name" value="ATPase_P-typ_cyto_dom_N"/>
</dbReference>
<dbReference type="NCBIfam" id="TIGR01525">
    <property type="entry name" value="ATPase-IB_hvy"/>
    <property type="match status" value="1"/>
</dbReference>
<dbReference type="InterPro" id="IPR023298">
    <property type="entry name" value="ATPase_P-typ_TM_dom_sf"/>
</dbReference>
<dbReference type="GO" id="GO:0005886">
    <property type="term" value="C:plasma membrane"/>
    <property type="evidence" value="ECO:0007669"/>
    <property type="project" value="UniProtKB-SubCell"/>
</dbReference>
<dbReference type="InterPro" id="IPR018303">
    <property type="entry name" value="ATPase_P-typ_P_site"/>
</dbReference>
<dbReference type="SUPFAM" id="SSF81665">
    <property type="entry name" value="Calcium ATPase, transmembrane domain M"/>
    <property type="match status" value="1"/>
</dbReference>
<dbReference type="Gene3D" id="3.40.50.1000">
    <property type="entry name" value="HAD superfamily/HAD-like"/>
    <property type="match status" value="1"/>
</dbReference>
<dbReference type="InterPro" id="IPR036412">
    <property type="entry name" value="HAD-like_sf"/>
</dbReference>
<feature type="transmembrane region" description="Helical" evidence="15">
    <location>
        <begin position="201"/>
        <end position="223"/>
    </location>
</feature>
<dbReference type="GO" id="GO:0005507">
    <property type="term" value="F:copper ion binding"/>
    <property type="evidence" value="ECO:0007669"/>
    <property type="project" value="TreeGrafter"/>
</dbReference>
<evidence type="ECO:0000256" key="2">
    <source>
        <dbReference type="ARBA" id="ARBA00006024"/>
    </source>
</evidence>
<dbReference type="Gene3D" id="3.40.1110.10">
    <property type="entry name" value="Calcium-transporting ATPase, cytoplasmic domain N"/>
    <property type="match status" value="1"/>
</dbReference>
<dbReference type="Pfam" id="PF00122">
    <property type="entry name" value="E1-E2_ATPase"/>
    <property type="match status" value="1"/>
</dbReference>
<evidence type="ECO:0000313" key="18">
    <source>
        <dbReference type="EMBL" id="PIL17998.1"/>
    </source>
</evidence>
<evidence type="ECO:0000256" key="12">
    <source>
        <dbReference type="ARBA" id="ARBA00022989"/>
    </source>
</evidence>
<evidence type="ECO:0000256" key="14">
    <source>
        <dbReference type="ARBA" id="ARBA00023136"/>
    </source>
</evidence>
<dbReference type="PANTHER" id="PTHR43520:SF5">
    <property type="entry name" value="CATION-TRANSPORTING P-TYPE ATPASE-RELATED"/>
    <property type="match status" value="1"/>
</dbReference>
<accession>A0A2G8RA38</accession>
<dbReference type="SUPFAM" id="SSF55008">
    <property type="entry name" value="HMA, heavy metal-associated domain"/>
    <property type="match status" value="1"/>
</dbReference>
<comment type="subcellular location">
    <subcellularLocation>
        <location evidence="1">Cell membrane</location>
        <topology evidence="1">Multi-pass membrane protein</topology>
    </subcellularLocation>
</comment>
<dbReference type="SFLD" id="SFLDS00003">
    <property type="entry name" value="Haloacid_Dehalogenase"/>
    <property type="match status" value="1"/>
</dbReference>
<dbReference type="RefSeq" id="WP_180287523.1">
    <property type="nucleotide sequence ID" value="NZ_AWWI01000142.1"/>
</dbReference>
<dbReference type="InterPro" id="IPR006121">
    <property type="entry name" value="HMA_dom"/>
</dbReference>
<feature type="domain" description="HMA" evidence="17">
    <location>
        <begin position="2"/>
        <end position="68"/>
    </location>
</feature>
<keyword evidence="7 15" id="KW-0479">Metal-binding</keyword>
<keyword evidence="14 15" id="KW-0472">Membrane</keyword>
<dbReference type="NCBIfam" id="TIGR01494">
    <property type="entry name" value="ATPase_P-type"/>
    <property type="match status" value="1"/>
</dbReference>
<dbReference type="SUPFAM" id="SSF56784">
    <property type="entry name" value="HAD-like"/>
    <property type="match status" value="1"/>
</dbReference>
<keyword evidence="5" id="KW-0597">Phosphoprotein</keyword>
<dbReference type="InterPro" id="IPR023214">
    <property type="entry name" value="HAD_sf"/>
</dbReference>
<evidence type="ECO:0000256" key="1">
    <source>
        <dbReference type="ARBA" id="ARBA00004651"/>
    </source>
</evidence>
<evidence type="ECO:0000256" key="16">
    <source>
        <dbReference type="SAM" id="MobiDB-lite"/>
    </source>
</evidence>
<protein>
    <recommendedName>
        <fullName evidence="17">HMA domain-containing protein</fullName>
    </recommendedName>
</protein>
<feature type="transmembrane region" description="Helical" evidence="15">
    <location>
        <begin position="412"/>
        <end position="434"/>
    </location>
</feature>
<organism evidence="18 19">
    <name type="scientific">Puniceibacterium antarcticum</name>
    <dbReference type="NCBI Taxonomy" id="1206336"/>
    <lineage>
        <taxon>Bacteria</taxon>
        <taxon>Pseudomonadati</taxon>
        <taxon>Pseudomonadota</taxon>
        <taxon>Alphaproteobacteria</taxon>
        <taxon>Rhodobacterales</taxon>
        <taxon>Paracoccaceae</taxon>
        <taxon>Puniceibacterium</taxon>
    </lineage>
</organism>
<dbReference type="AlphaFoldDB" id="A0A2G8RA38"/>
<dbReference type="EMBL" id="AWWI01000142">
    <property type="protein sequence ID" value="PIL17998.1"/>
    <property type="molecule type" value="Genomic_DNA"/>
</dbReference>
<evidence type="ECO:0000259" key="17">
    <source>
        <dbReference type="PROSITE" id="PS50846"/>
    </source>
</evidence>
<feature type="compositionally biased region" description="Low complexity" evidence="16">
    <location>
        <begin position="126"/>
        <end position="136"/>
    </location>
</feature>
<evidence type="ECO:0000256" key="5">
    <source>
        <dbReference type="ARBA" id="ARBA00022553"/>
    </source>
</evidence>
<dbReference type="PANTHER" id="PTHR43520">
    <property type="entry name" value="ATP7, ISOFORM B"/>
    <property type="match status" value="1"/>
</dbReference>
<dbReference type="SFLD" id="SFLDG00002">
    <property type="entry name" value="C1.7:_P-type_atpase_like"/>
    <property type="match status" value="1"/>
</dbReference>
<feature type="transmembrane region" description="Helical" evidence="15">
    <location>
        <begin position="784"/>
        <end position="803"/>
    </location>
</feature>
<keyword evidence="3" id="KW-0813">Transport</keyword>
<dbReference type="InterPro" id="IPR008250">
    <property type="entry name" value="ATPase_P-typ_transduc_dom_A_sf"/>
</dbReference>
<reference evidence="18 19" key="1">
    <citation type="submission" date="2013-09" db="EMBL/GenBank/DDBJ databases">
        <title>Genome sequencing of Phaeobacter antarcticus sp. nov. SM1211.</title>
        <authorList>
            <person name="Zhang X.-Y."/>
            <person name="Liu C."/>
            <person name="Chen X.-L."/>
            <person name="Xie B.-B."/>
            <person name="Qin Q.-L."/>
            <person name="Rong J.-C."/>
            <person name="Zhang Y.-Z."/>
        </authorList>
    </citation>
    <scope>NUCLEOTIDE SEQUENCE [LARGE SCALE GENOMIC DNA]</scope>
    <source>
        <strain evidence="18 19">SM1211</strain>
    </source>
</reference>
<dbReference type="InterPro" id="IPR001757">
    <property type="entry name" value="P_typ_ATPase"/>
</dbReference>
<dbReference type="GO" id="GO:0016887">
    <property type="term" value="F:ATP hydrolysis activity"/>
    <property type="evidence" value="ECO:0007669"/>
    <property type="project" value="InterPro"/>
</dbReference>
<dbReference type="InterPro" id="IPR059000">
    <property type="entry name" value="ATPase_P-type_domA"/>
</dbReference>
<comment type="caution">
    <text evidence="18">The sequence shown here is derived from an EMBL/GenBank/DDBJ whole genome shotgun (WGS) entry which is preliminary data.</text>
</comment>
<dbReference type="PROSITE" id="PS00154">
    <property type="entry name" value="ATPASE_E1_E2"/>
    <property type="match status" value="1"/>
</dbReference>
<keyword evidence="13" id="KW-0406">Ion transport</keyword>
<dbReference type="InterPro" id="IPR044492">
    <property type="entry name" value="P_typ_ATPase_HD_dom"/>
</dbReference>
<feature type="transmembrane region" description="Helical" evidence="15">
    <location>
        <begin position="235"/>
        <end position="255"/>
    </location>
</feature>